<evidence type="ECO:0000313" key="1">
    <source>
        <dbReference type="EMBL" id="GEB31694.1"/>
    </source>
</evidence>
<gene>
    <name evidence="1" type="ORF">BPA01_12740</name>
</gene>
<dbReference type="RefSeq" id="WP_274875138.1">
    <property type="nucleotide sequence ID" value="NZ_CALAFT010000017.1"/>
</dbReference>
<sequence>MRIKGQVDNPLKFVDLDGHKSRGLDFSWAGFLLRYSKDMCLANSLEDRWNDVMIENDKKESKAAHT</sequence>
<dbReference type="EMBL" id="BJMH01000005">
    <property type="protein sequence ID" value="GEB31694.1"/>
    <property type="molecule type" value="Genomic_DNA"/>
</dbReference>
<proteinExistence type="predicted"/>
<keyword evidence="2" id="KW-1185">Reference proteome</keyword>
<protein>
    <submittedName>
        <fullName evidence="1">Uncharacterized protein</fullName>
    </submittedName>
</protein>
<accession>A0A4Y3PDZ4</accession>
<organism evidence="1 2">
    <name type="scientific">Brevibacillus parabrevis</name>
    <dbReference type="NCBI Taxonomy" id="54914"/>
    <lineage>
        <taxon>Bacteria</taxon>
        <taxon>Bacillati</taxon>
        <taxon>Bacillota</taxon>
        <taxon>Bacilli</taxon>
        <taxon>Bacillales</taxon>
        <taxon>Paenibacillaceae</taxon>
        <taxon>Brevibacillus</taxon>
    </lineage>
</organism>
<dbReference type="Proteomes" id="UP000316882">
    <property type="component" value="Unassembled WGS sequence"/>
</dbReference>
<evidence type="ECO:0000313" key="2">
    <source>
        <dbReference type="Proteomes" id="UP000316882"/>
    </source>
</evidence>
<name>A0A4Y3PDZ4_BREPA</name>
<dbReference type="AlphaFoldDB" id="A0A4Y3PDZ4"/>
<comment type="caution">
    <text evidence="1">The sequence shown here is derived from an EMBL/GenBank/DDBJ whole genome shotgun (WGS) entry which is preliminary data.</text>
</comment>
<reference evidence="1 2" key="1">
    <citation type="submission" date="2019-06" db="EMBL/GenBank/DDBJ databases">
        <title>Whole genome shotgun sequence of Brevibacillus parabrevis NBRC 12334.</title>
        <authorList>
            <person name="Hosoyama A."/>
            <person name="Uohara A."/>
            <person name="Ohji S."/>
            <person name="Ichikawa N."/>
        </authorList>
    </citation>
    <scope>NUCLEOTIDE SEQUENCE [LARGE SCALE GENOMIC DNA]</scope>
    <source>
        <strain evidence="1 2">NBRC 12334</strain>
    </source>
</reference>